<gene>
    <name evidence="1" type="ORF">2AV2_112</name>
</gene>
<protein>
    <submittedName>
        <fullName evidence="1">Uncharacterized protein</fullName>
    </submittedName>
</protein>
<organism evidence="1 2">
    <name type="scientific">Nodularia phage vB_NpeS-2AV2</name>
    <dbReference type="NCBI Taxonomy" id="1777122"/>
    <lineage>
        <taxon>Viruses</taxon>
        <taxon>Duplodnaviria</taxon>
        <taxon>Heunggongvirae</taxon>
        <taxon>Uroviricota</taxon>
        <taxon>Caudoviricetes</taxon>
        <taxon>Ravarandavirus</taxon>
        <taxon>Ravarandavirus rv2AV2</taxon>
    </lineage>
</organism>
<sequence>MMTIAEINQALTKTHPKLYAMSSEEGKQLQPGTRVFIGDVYQLHQELIEVSVIKVDARGIVKTSHGINFSTSSRDCTSTQKVTDAVGGASYRSLFLAEEVEKAVDNAIKRDAAHKLKKLHQELLEKVTRLDPTNDQELIAELLTKF</sequence>
<dbReference type="EMBL" id="KU230356">
    <property type="protein sequence ID" value="ALY07564.1"/>
    <property type="molecule type" value="Genomic_DNA"/>
</dbReference>
<evidence type="ECO:0000313" key="2">
    <source>
        <dbReference type="Proteomes" id="UP000225722"/>
    </source>
</evidence>
<dbReference type="Proteomes" id="UP000225722">
    <property type="component" value="Segment"/>
</dbReference>
<name>A0A1L2BX02_9CAUD</name>
<keyword evidence="2" id="KW-1185">Reference proteome</keyword>
<accession>A0A1L2BX02</accession>
<reference evidence="2" key="1">
    <citation type="submission" date="2015-12" db="EMBL/GenBank/DDBJ databases">
        <authorList>
            <person name="Sencilo A."/>
            <person name="Bamford D.H."/>
            <person name="Roine E."/>
        </authorList>
    </citation>
    <scope>NUCLEOTIDE SEQUENCE [LARGE SCALE GENOMIC DNA]</scope>
</reference>
<evidence type="ECO:0000313" key="1">
    <source>
        <dbReference type="EMBL" id="ALY07564.1"/>
    </source>
</evidence>
<proteinExistence type="predicted"/>